<reference evidence="2" key="1">
    <citation type="submission" date="2021-03" db="EMBL/GenBank/DDBJ databases">
        <title>Actinotalea soli sp. nov., isolated from soil.</title>
        <authorList>
            <person name="Ping W."/>
            <person name="Zhang J."/>
        </authorList>
    </citation>
    <scope>NUCLEOTIDE SEQUENCE</scope>
    <source>
        <strain evidence="2">BY-33</strain>
    </source>
</reference>
<sequence>MSQRTIVITGASDGIGAAAARDLAAAGDRVIVVGRSPEKTRAVAEQAGAPFHLADFADLAQVRRLAEELRETSPRIDVLVNNAGGIMGPRALTGDGHEKTLQVNHLAPFLLTHLLMDVLTASSATVINTSSVAARLFGRIDVADLHNERGYSPNKAYGDGKLANILFTKELHRRHGAEGISAAAFHPGTVATNFAADSTSIMRWVYRTPLRHLVLTSPEAGADTLLWLARGIPGHDWAPGEYYEKRRPTRTNPQADDGALAAALWEESARLVGLAPQATSG</sequence>
<organism evidence="2 3">
    <name type="scientific">Actinotalea soli</name>
    <dbReference type="NCBI Taxonomy" id="2819234"/>
    <lineage>
        <taxon>Bacteria</taxon>
        <taxon>Bacillati</taxon>
        <taxon>Actinomycetota</taxon>
        <taxon>Actinomycetes</taxon>
        <taxon>Micrococcales</taxon>
        <taxon>Cellulomonadaceae</taxon>
        <taxon>Actinotalea</taxon>
    </lineage>
</organism>
<evidence type="ECO:0000313" key="2">
    <source>
        <dbReference type="EMBL" id="MBO1752828.1"/>
    </source>
</evidence>
<dbReference type="RefSeq" id="WP_208056520.1">
    <property type="nucleotide sequence ID" value="NZ_JAGEMK010000008.1"/>
</dbReference>
<dbReference type="Pfam" id="PF00106">
    <property type="entry name" value="adh_short"/>
    <property type="match status" value="1"/>
</dbReference>
<dbReference type="PRINTS" id="PR00081">
    <property type="entry name" value="GDHRDH"/>
</dbReference>
<evidence type="ECO:0000313" key="3">
    <source>
        <dbReference type="Proteomes" id="UP000664209"/>
    </source>
</evidence>
<name>A0A939RWP1_9CELL</name>
<dbReference type="PANTHER" id="PTHR43157">
    <property type="entry name" value="PHOSPHATIDYLINOSITOL-GLYCAN BIOSYNTHESIS CLASS F PROTEIN-RELATED"/>
    <property type="match status" value="1"/>
</dbReference>
<keyword evidence="3" id="KW-1185">Reference proteome</keyword>
<dbReference type="Proteomes" id="UP000664209">
    <property type="component" value="Unassembled WGS sequence"/>
</dbReference>
<protein>
    <submittedName>
        <fullName evidence="2">SDR family NAD(P)-dependent oxidoreductase</fullName>
    </submittedName>
</protein>
<dbReference type="AlphaFoldDB" id="A0A939RWP1"/>
<dbReference type="InterPro" id="IPR036291">
    <property type="entry name" value="NAD(P)-bd_dom_sf"/>
</dbReference>
<dbReference type="InterPro" id="IPR002347">
    <property type="entry name" value="SDR_fam"/>
</dbReference>
<dbReference type="Gene3D" id="3.40.50.720">
    <property type="entry name" value="NAD(P)-binding Rossmann-like Domain"/>
    <property type="match status" value="1"/>
</dbReference>
<comment type="caution">
    <text evidence="2">The sequence shown here is derived from an EMBL/GenBank/DDBJ whole genome shotgun (WGS) entry which is preliminary data.</text>
</comment>
<dbReference type="SUPFAM" id="SSF51735">
    <property type="entry name" value="NAD(P)-binding Rossmann-fold domains"/>
    <property type="match status" value="1"/>
</dbReference>
<dbReference type="EMBL" id="JAGEMK010000008">
    <property type="protein sequence ID" value="MBO1752828.1"/>
    <property type="molecule type" value="Genomic_DNA"/>
</dbReference>
<evidence type="ECO:0000256" key="1">
    <source>
        <dbReference type="ARBA" id="ARBA00023002"/>
    </source>
</evidence>
<keyword evidence="1" id="KW-0560">Oxidoreductase</keyword>
<proteinExistence type="predicted"/>
<accession>A0A939RWP1</accession>
<gene>
    <name evidence="2" type="ORF">J4G33_13525</name>
</gene>
<dbReference type="PANTHER" id="PTHR43157:SF31">
    <property type="entry name" value="PHOSPHATIDYLINOSITOL-GLYCAN BIOSYNTHESIS CLASS F PROTEIN"/>
    <property type="match status" value="1"/>
</dbReference>
<dbReference type="GO" id="GO:0016491">
    <property type="term" value="F:oxidoreductase activity"/>
    <property type="evidence" value="ECO:0007669"/>
    <property type="project" value="UniProtKB-KW"/>
</dbReference>